<accession>A0A2M4DGW2</accession>
<proteinExistence type="predicted"/>
<protein>
    <submittedName>
        <fullName evidence="2">Putative secreted protein</fullName>
    </submittedName>
</protein>
<evidence type="ECO:0000256" key="1">
    <source>
        <dbReference type="SAM" id="SignalP"/>
    </source>
</evidence>
<feature type="chain" id="PRO_5014604411" evidence="1">
    <location>
        <begin position="28"/>
        <end position="68"/>
    </location>
</feature>
<feature type="signal peptide" evidence="1">
    <location>
        <begin position="1"/>
        <end position="27"/>
    </location>
</feature>
<keyword evidence="1" id="KW-0732">Signal</keyword>
<evidence type="ECO:0000313" key="2">
    <source>
        <dbReference type="EMBL" id="MBW76814.1"/>
    </source>
</evidence>
<dbReference type="EMBL" id="GGFL01012636">
    <property type="protein sequence ID" value="MBW76814.1"/>
    <property type="molecule type" value="Transcribed_RNA"/>
</dbReference>
<name>A0A2M4DGW2_ANODA</name>
<reference evidence="2" key="1">
    <citation type="submission" date="2018-01" db="EMBL/GenBank/DDBJ databases">
        <title>An insight into the sialome of Amazonian anophelines.</title>
        <authorList>
            <person name="Ribeiro J.M."/>
            <person name="Scarpassa V."/>
            <person name="Calvo E."/>
        </authorList>
    </citation>
    <scope>NUCLEOTIDE SEQUENCE</scope>
</reference>
<sequence>MVTAAATVAVAVMVVATLHLLHWEASGSSCPVPSYRKKWPPSVRITMKRRCFFPATTNISKRRHVTVF</sequence>
<organism evidence="2">
    <name type="scientific">Anopheles darlingi</name>
    <name type="common">Mosquito</name>
    <dbReference type="NCBI Taxonomy" id="43151"/>
    <lineage>
        <taxon>Eukaryota</taxon>
        <taxon>Metazoa</taxon>
        <taxon>Ecdysozoa</taxon>
        <taxon>Arthropoda</taxon>
        <taxon>Hexapoda</taxon>
        <taxon>Insecta</taxon>
        <taxon>Pterygota</taxon>
        <taxon>Neoptera</taxon>
        <taxon>Endopterygota</taxon>
        <taxon>Diptera</taxon>
        <taxon>Nematocera</taxon>
        <taxon>Culicoidea</taxon>
        <taxon>Culicidae</taxon>
        <taxon>Anophelinae</taxon>
        <taxon>Anopheles</taxon>
    </lineage>
</organism>
<dbReference type="AlphaFoldDB" id="A0A2M4DGW2"/>